<evidence type="ECO:0000313" key="2">
    <source>
        <dbReference type="EMBL" id="NKE16203.1"/>
    </source>
</evidence>
<dbReference type="Proteomes" id="UP000746741">
    <property type="component" value="Unassembled WGS sequence"/>
</dbReference>
<evidence type="ECO:0000313" key="3">
    <source>
        <dbReference type="Proteomes" id="UP000746741"/>
    </source>
</evidence>
<accession>A0A9X9WGQ8</accession>
<sequence>MPANKYITRNGTISIVGITDAGASWNYPPDMPSDPRWQKWPTQVTVPASFRGSGRPVNVVTCFEEALAKVYRAIEDPRTRTQCDAYFLELGKARSERMRRSLTDLLGYKLIFFRNGSANPADDFRATSGQAAVVMGEVLSSNNVAGNAIITISAYAARSPVSLAATIIHELAHVAGAPGRPADGDWTRMNQEARAPYFGAENALKKCGCTQQHDPAIYGEILDRFQRRMKISGLA</sequence>
<dbReference type="EMBL" id="JAAVUP010000001">
    <property type="protein sequence ID" value="NKE16203.1"/>
    <property type="molecule type" value="Genomic_DNA"/>
</dbReference>
<evidence type="ECO:0000313" key="4">
    <source>
        <dbReference type="Proteomes" id="UP001138708"/>
    </source>
</evidence>
<keyword evidence="3" id="KW-1185">Reference proteome</keyword>
<proteinExistence type="predicted"/>
<reference evidence="1" key="3">
    <citation type="journal article" date="2021" name="Syst. Appl. Microbiol.">
        <title>Roseomonas hellenica sp. nov., isolated from roots of wild-growing Alkanna tinctoria.</title>
        <authorList>
            <person name="Rat A."/>
            <person name="Naranjo H.D."/>
            <person name="Lebbe L."/>
            <person name="Cnockaert M."/>
            <person name="Krigas N."/>
            <person name="Grigoriadou K."/>
            <person name="Maloupa E."/>
            <person name="Willems A."/>
        </authorList>
    </citation>
    <scope>NUCLEOTIDE SEQUENCE</scope>
    <source>
        <strain evidence="1">LMG 31161</strain>
    </source>
</reference>
<comment type="caution">
    <text evidence="1">The sequence shown here is derived from an EMBL/GenBank/DDBJ whole genome shotgun (WGS) entry which is preliminary data.</text>
</comment>
<dbReference type="AlphaFoldDB" id="A0A9X9WGQ8"/>
<dbReference type="EMBL" id="JAAEDK010000018">
    <property type="protein sequence ID" value="MBR0659518.1"/>
    <property type="molecule type" value="Genomic_DNA"/>
</dbReference>
<dbReference type="Proteomes" id="UP001138708">
    <property type="component" value="Unassembled WGS sequence"/>
</dbReference>
<name>A0A9X9WGQ8_9PROT</name>
<organism evidence="1 4">
    <name type="scientific">Neoroseomonas oryzicola</name>
    <dbReference type="NCBI Taxonomy" id="535904"/>
    <lineage>
        <taxon>Bacteria</taxon>
        <taxon>Pseudomonadati</taxon>
        <taxon>Pseudomonadota</taxon>
        <taxon>Alphaproteobacteria</taxon>
        <taxon>Acetobacterales</taxon>
        <taxon>Acetobacteraceae</taxon>
        <taxon>Neoroseomonas</taxon>
    </lineage>
</organism>
<protein>
    <submittedName>
        <fullName evidence="1">Uncharacterized protein</fullName>
    </submittedName>
</protein>
<dbReference type="RefSeq" id="WP_168039485.1">
    <property type="nucleotide sequence ID" value="NZ_JAAEDK010000018.1"/>
</dbReference>
<evidence type="ECO:0000313" key="1">
    <source>
        <dbReference type="EMBL" id="MBR0659518.1"/>
    </source>
</evidence>
<gene>
    <name evidence="2" type="ORF">GWK15_04560</name>
    <name evidence="1" type="ORF">GXW75_09685</name>
</gene>
<reference evidence="1" key="1">
    <citation type="submission" date="2020-01" db="EMBL/GenBank/DDBJ databases">
        <authorList>
            <person name="Rat A."/>
        </authorList>
    </citation>
    <scope>NUCLEOTIDE SEQUENCE</scope>
    <source>
        <strain evidence="1">LMG 31161</strain>
    </source>
</reference>
<reference evidence="2 3" key="2">
    <citation type="submission" date="2020-02" db="EMBL/GenBank/DDBJ databases">
        <authorList>
            <person name="Sun Q."/>
            <person name="Inoue M."/>
        </authorList>
    </citation>
    <scope>NUCLEOTIDE SEQUENCE [LARGE SCALE GENOMIC DNA]</scope>
    <source>
        <strain evidence="2 3">KCTC 22478</strain>
    </source>
</reference>